<sequence>MKIKFSSAKEQQPTQEQGLQVLYAPGKRLAFRLRWYLILLAVLSPLLWLVGRWMLTLWLIEAPAQLHLPGSELRARDGAQVQQVLVQPGQRVTAGDVLVRLDNPEWRARRFLLQAASVPSNSPGAETLAAERALLQGLLARAEARVQQVQRLFEAGAATRGELLAATDQRDARLRDLYQLEQRRQPEIGPEQRQRDLELAWLDSRLQGLEMHAENDGRVGEILVAPGENVGPGTPLLRVEGDGEAQVWVYLDPRHAAEATPGKLLTLIFPDHSQRQAVVIQAVDDAAPVPVELRPPFSAPTRRLRVIARVHDGLPPEWRIDRLGLKARFPHRWLPFGG</sequence>
<reference key="2">
    <citation type="submission" date="2011-06" db="EMBL/GenBank/DDBJ databases">
        <title>Complete Genome Sequence of Pseudomonas stutzeri Strain CGMCC 1.1803.</title>
        <authorList>
            <person name="Yan Y."/>
            <person name="Chen M."/>
            <person name="Lu W."/>
            <person name="Zhang W."/>
            <person name="Ping S."/>
            <person name="Lin M."/>
        </authorList>
    </citation>
    <scope>NUCLEOTIDE SEQUENCE</scope>
    <source>
        <strain>ATCC 17588</strain>
    </source>
</reference>
<evidence type="ECO:0000313" key="7">
    <source>
        <dbReference type="EMBL" id="AEJ07235.1"/>
    </source>
</evidence>
<feature type="coiled-coil region" evidence="5">
    <location>
        <begin position="125"/>
        <end position="152"/>
    </location>
</feature>
<dbReference type="AlphaFoldDB" id="F8H4Z0"/>
<keyword evidence="5" id="KW-0175">Coiled coil</keyword>
<dbReference type="SUPFAM" id="SSF111369">
    <property type="entry name" value="HlyD-like secretion proteins"/>
    <property type="match status" value="1"/>
</dbReference>
<accession>F8H4Z0</accession>
<name>F8H4Z0_STUS2</name>
<evidence type="ECO:0008006" key="9">
    <source>
        <dbReference type="Google" id="ProtNLM"/>
    </source>
</evidence>
<organism evidence="7 8">
    <name type="scientific">Stutzerimonas stutzeri (strain ATCC 17588 / DSM 5190 / CCUG 11256 / JCM 5965 / LMG 11199 / NBRC 14165 / NCIMB 11358 / Stanier 221)</name>
    <name type="common">Pseudomonas stutzeri</name>
    <dbReference type="NCBI Taxonomy" id="96563"/>
    <lineage>
        <taxon>Bacteria</taxon>
        <taxon>Pseudomonadati</taxon>
        <taxon>Pseudomonadota</taxon>
        <taxon>Gammaproteobacteria</taxon>
        <taxon>Pseudomonadales</taxon>
        <taxon>Pseudomonadaceae</taxon>
        <taxon>Stutzerimonas</taxon>
    </lineage>
</organism>
<dbReference type="Proteomes" id="UP000008932">
    <property type="component" value="Chromosome"/>
</dbReference>
<feature type="transmembrane region" description="Helical" evidence="6">
    <location>
        <begin position="35"/>
        <end position="60"/>
    </location>
</feature>
<comment type="subcellular location">
    <subcellularLocation>
        <location evidence="1">Membrane</location>
        <topology evidence="1">Single-pass membrane protein</topology>
    </subcellularLocation>
</comment>
<evidence type="ECO:0000256" key="3">
    <source>
        <dbReference type="ARBA" id="ARBA00022989"/>
    </source>
</evidence>
<evidence type="ECO:0000256" key="6">
    <source>
        <dbReference type="SAM" id="Phobius"/>
    </source>
</evidence>
<dbReference type="PANTHER" id="PTHR30386">
    <property type="entry name" value="MEMBRANE FUSION SUBUNIT OF EMRAB-TOLC MULTIDRUG EFFLUX PUMP"/>
    <property type="match status" value="1"/>
</dbReference>
<evidence type="ECO:0000256" key="4">
    <source>
        <dbReference type="ARBA" id="ARBA00023136"/>
    </source>
</evidence>
<reference evidence="7 8" key="1">
    <citation type="journal article" date="2011" name="J. Bacteriol.">
        <title>Complete Genome Sequence of the Type Strain Pseudomonas stutzeri CGMCC 1.1803.</title>
        <authorList>
            <person name="Chen M."/>
            <person name="Yan Y."/>
            <person name="Zhang W."/>
            <person name="Lu W."/>
            <person name="Wang J."/>
            <person name="Ping S."/>
            <person name="Lin M."/>
        </authorList>
    </citation>
    <scope>NUCLEOTIDE SEQUENCE [LARGE SCALE GENOMIC DNA]</scope>
    <source>
        <strain evidence="8">ATCC 17588 / DSM 5190 / CCUG 11256 / JCM 5965 / LMG 11199 / NCIMB 11358 / Stanier 221</strain>
    </source>
</reference>
<keyword evidence="3 6" id="KW-1133">Transmembrane helix</keyword>
<dbReference type="KEGG" id="psz:PSTAB_3954"/>
<dbReference type="GO" id="GO:0016020">
    <property type="term" value="C:membrane"/>
    <property type="evidence" value="ECO:0007669"/>
    <property type="project" value="UniProtKB-SubCell"/>
</dbReference>
<dbReference type="HOGENOM" id="CLU_066583_0_0_6"/>
<dbReference type="Gene3D" id="2.40.50.100">
    <property type="match status" value="2"/>
</dbReference>
<dbReference type="InterPro" id="IPR050739">
    <property type="entry name" value="MFP"/>
</dbReference>
<evidence type="ECO:0000256" key="5">
    <source>
        <dbReference type="SAM" id="Coils"/>
    </source>
</evidence>
<reference evidence="8" key="3">
    <citation type="submission" date="2011-06" db="EMBL/GenBank/DDBJ databases">
        <title>Complete genome sequence of Pseudomonas stutzeri strain CGMCC 1.1803.</title>
        <authorList>
            <person name="Yan Y."/>
            <person name="Chen M."/>
            <person name="Lu W."/>
            <person name="Zhang W."/>
            <person name="Ping S."/>
            <person name="Lin M."/>
        </authorList>
    </citation>
    <scope>NUCLEOTIDE SEQUENCE [LARGE SCALE GENOMIC DNA]</scope>
    <source>
        <strain evidence="8">ATCC 17588 / DSM 5190 / CCUG 11256 / JCM 5965 / LMG 11199 / NCIMB 11358 / Stanier 221</strain>
    </source>
</reference>
<dbReference type="PANTHER" id="PTHR30386:SF26">
    <property type="entry name" value="TRANSPORT PROTEIN COMB"/>
    <property type="match status" value="1"/>
</dbReference>
<keyword evidence="4 6" id="KW-0472">Membrane</keyword>
<evidence type="ECO:0000313" key="8">
    <source>
        <dbReference type="Proteomes" id="UP000008932"/>
    </source>
</evidence>
<protein>
    <recommendedName>
        <fullName evidence="9">HlyD family efflux transporter periplasmic adaptor subunit</fullName>
    </recommendedName>
</protein>
<evidence type="ECO:0000256" key="1">
    <source>
        <dbReference type="ARBA" id="ARBA00004167"/>
    </source>
</evidence>
<keyword evidence="2 6" id="KW-0812">Transmembrane</keyword>
<proteinExistence type="predicted"/>
<dbReference type="EMBL" id="CP002881">
    <property type="protein sequence ID" value="AEJ07235.1"/>
    <property type="molecule type" value="Genomic_DNA"/>
</dbReference>
<evidence type="ECO:0000256" key="2">
    <source>
        <dbReference type="ARBA" id="ARBA00022692"/>
    </source>
</evidence>
<gene>
    <name evidence="7" type="ordered locus">PSTAB_3954</name>
</gene>